<dbReference type="AlphaFoldDB" id="A0A5N5TLT7"/>
<feature type="transmembrane region" description="Helical" evidence="12">
    <location>
        <begin position="58"/>
        <end position="76"/>
    </location>
</feature>
<organism evidence="13 14">
    <name type="scientific">Armadillidium nasatum</name>
    <dbReference type="NCBI Taxonomy" id="96803"/>
    <lineage>
        <taxon>Eukaryota</taxon>
        <taxon>Metazoa</taxon>
        <taxon>Ecdysozoa</taxon>
        <taxon>Arthropoda</taxon>
        <taxon>Crustacea</taxon>
        <taxon>Multicrustacea</taxon>
        <taxon>Malacostraca</taxon>
        <taxon>Eumalacostraca</taxon>
        <taxon>Peracarida</taxon>
        <taxon>Isopoda</taxon>
        <taxon>Oniscidea</taxon>
        <taxon>Crinocheta</taxon>
        <taxon>Armadillidiidae</taxon>
        <taxon>Armadillidium</taxon>
    </lineage>
</organism>
<feature type="transmembrane region" description="Helical" evidence="12">
    <location>
        <begin position="88"/>
        <end position="110"/>
    </location>
</feature>
<dbReference type="InterPro" id="IPR038377">
    <property type="entry name" value="Na/Glc_symporter_sf"/>
</dbReference>
<gene>
    <name evidence="13" type="ORF">Anas_00226</name>
</gene>
<dbReference type="GO" id="GO:0005886">
    <property type="term" value="C:plasma membrane"/>
    <property type="evidence" value="ECO:0007669"/>
    <property type="project" value="UniProtKB-SubCell"/>
</dbReference>
<keyword evidence="8" id="KW-0406">Ion transport</keyword>
<evidence type="ECO:0000256" key="11">
    <source>
        <dbReference type="RuleBase" id="RU362091"/>
    </source>
</evidence>
<keyword evidence="10" id="KW-0739">Sodium transport</keyword>
<comment type="similarity">
    <text evidence="2 11">Belongs to the sodium:solute symporter (SSF) (TC 2.A.21) family.</text>
</comment>
<dbReference type="InterPro" id="IPR051163">
    <property type="entry name" value="Sodium:Solute_Symporter_SSF"/>
</dbReference>
<proteinExistence type="inferred from homology"/>
<feature type="transmembrane region" description="Helical" evidence="12">
    <location>
        <begin position="122"/>
        <end position="141"/>
    </location>
</feature>
<evidence type="ECO:0000256" key="7">
    <source>
        <dbReference type="ARBA" id="ARBA00023053"/>
    </source>
</evidence>
<reference evidence="13 14" key="1">
    <citation type="journal article" date="2019" name="PLoS Biol.">
        <title>Sex chromosomes control vertical transmission of feminizing Wolbachia symbionts in an isopod.</title>
        <authorList>
            <person name="Becking T."/>
            <person name="Chebbi M.A."/>
            <person name="Giraud I."/>
            <person name="Moumen B."/>
            <person name="Laverre T."/>
            <person name="Caubet Y."/>
            <person name="Peccoud J."/>
            <person name="Gilbert C."/>
            <person name="Cordaux R."/>
        </authorList>
    </citation>
    <scope>NUCLEOTIDE SEQUENCE [LARGE SCALE GENOMIC DNA]</scope>
    <source>
        <strain evidence="13">ANa2</strain>
        <tissue evidence="13">Whole body excluding digestive tract and cuticle</tissue>
    </source>
</reference>
<dbReference type="InterPro" id="IPR001734">
    <property type="entry name" value="Na/solute_symporter"/>
</dbReference>
<evidence type="ECO:0000256" key="9">
    <source>
        <dbReference type="ARBA" id="ARBA00023136"/>
    </source>
</evidence>
<dbReference type="Gene3D" id="1.20.1730.10">
    <property type="entry name" value="Sodium/glucose cotransporter"/>
    <property type="match status" value="1"/>
</dbReference>
<dbReference type="OrthoDB" id="6431761at2759"/>
<name>A0A5N5TLT7_9CRUS</name>
<evidence type="ECO:0000256" key="2">
    <source>
        <dbReference type="ARBA" id="ARBA00006434"/>
    </source>
</evidence>
<dbReference type="GO" id="GO:0015293">
    <property type="term" value="F:symporter activity"/>
    <property type="evidence" value="ECO:0007669"/>
    <property type="project" value="TreeGrafter"/>
</dbReference>
<evidence type="ECO:0000313" key="14">
    <source>
        <dbReference type="Proteomes" id="UP000326759"/>
    </source>
</evidence>
<evidence type="ECO:0000256" key="6">
    <source>
        <dbReference type="ARBA" id="ARBA00022989"/>
    </source>
</evidence>
<keyword evidence="3" id="KW-0813">Transport</keyword>
<evidence type="ECO:0000256" key="4">
    <source>
        <dbReference type="ARBA" id="ARBA00022475"/>
    </source>
</evidence>
<dbReference type="Proteomes" id="UP000326759">
    <property type="component" value="Unassembled WGS sequence"/>
</dbReference>
<comment type="subcellular location">
    <subcellularLocation>
        <location evidence="1">Cell membrane</location>
        <topology evidence="1">Multi-pass membrane protein</topology>
    </subcellularLocation>
</comment>
<comment type="caution">
    <text evidence="13">The sequence shown here is derived from an EMBL/GenBank/DDBJ whole genome shotgun (WGS) entry which is preliminary data.</text>
</comment>
<dbReference type="Pfam" id="PF00474">
    <property type="entry name" value="SSF"/>
    <property type="match status" value="1"/>
</dbReference>
<dbReference type="PROSITE" id="PS50283">
    <property type="entry name" value="NA_SOLUT_SYMP_3"/>
    <property type="match status" value="1"/>
</dbReference>
<feature type="transmembrane region" description="Helical" evidence="12">
    <location>
        <begin position="20"/>
        <end position="38"/>
    </location>
</feature>
<sequence length="143" mass="16174">MSYLKIDEENLTKIGITDYCVFAAMFICTGGIGVYTSFKGNKSPEEFLMGNRSFRPLPVAMSLLTSYVTAITYLGLSGEIYAHGLQFGVFMLGGVLAIIFTIYFVLPILYPLKLTSINEVSTYFNIFKYFIPINYLVFYPIRM</sequence>
<accession>A0A5N5TLT7</accession>
<keyword evidence="5 12" id="KW-0812">Transmembrane</keyword>
<keyword evidence="7" id="KW-0915">Sodium</keyword>
<keyword evidence="6 12" id="KW-1133">Transmembrane helix</keyword>
<evidence type="ECO:0000313" key="13">
    <source>
        <dbReference type="EMBL" id="KAB7507144.1"/>
    </source>
</evidence>
<keyword evidence="14" id="KW-1185">Reference proteome</keyword>
<evidence type="ECO:0000256" key="5">
    <source>
        <dbReference type="ARBA" id="ARBA00022692"/>
    </source>
</evidence>
<keyword evidence="4" id="KW-1003">Cell membrane</keyword>
<dbReference type="GO" id="GO:0006814">
    <property type="term" value="P:sodium ion transport"/>
    <property type="evidence" value="ECO:0007669"/>
    <property type="project" value="UniProtKB-KW"/>
</dbReference>
<evidence type="ECO:0000256" key="1">
    <source>
        <dbReference type="ARBA" id="ARBA00004651"/>
    </source>
</evidence>
<dbReference type="EMBL" id="SEYY01000480">
    <property type="protein sequence ID" value="KAB7507144.1"/>
    <property type="molecule type" value="Genomic_DNA"/>
</dbReference>
<evidence type="ECO:0000256" key="12">
    <source>
        <dbReference type="SAM" id="Phobius"/>
    </source>
</evidence>
<keyword evidence="9 12" id="KW-0472">Membrane</keyword>
<evidence type="ECO:0008006" key="15">
    <source>
        <dbReference type="Google" id="ProtNLM"/>
    </source>
</evidence>
<protein>
    <recommendedName>
        <fullName evidence="15">Sodium-coupled monocarboxylate transporter 1</fullName>
    </recommendedName>
</protein>
<evidence type="ECO:0000256" key="8">
    <source>
        <dbReference type="ARBA" id="ARBA00023065"/>
    </source>
</evidence>
<dbReference type="PANTHER" id="PTHR42985">
    <property type="entry name" value="SODIUM-COUPLED MONOCARBOXYLATE TRANSPORTER"/>
    <property type="match status" value="1"/>
</dbReference>
<evidence type="ECO:0000256" key="10">
    <source>
        <dbReference type="ARBA" id="ARBA00023201"/>
    </source>
</evidence>
<dbReference type="PANTHER" id="PTHR42985:SF40">
    <property type="entry name" value="LD47995P-RELATED"/>
    <property type="match status" value="1"/>
</dbReference>
<evidence type="ECO:0000256" key="3">
    <source>
        <dbReference type="ARBA" id="ARBA00022448"/>
    </source>
</evidence>